<dbReference type="EMBL" id="CM042024">
    <property type="protein sequence ID" value="KAI3809996.1"/>
    <property type="molecule type" value="Genomic_DNA"/>
</dbReference>
<reference evidence="1 2" key="2">
    <citation type="journal article" date="2022" name="Mol. Ecol. Resour.">
        <title>The genomes of chicory, endive, great burdock and yacon provide insights into Asteraceae paleo-polyploidization history and plant inulin production.</title>
        <authorList>
            <person name="Fan W."/>
            <person name="Wang S."/>
            <person name="Wang H."/>
            <person name="Wang A."/>
            <person name="Jiang F."/>
            <person name="Liu H."/>
            <person name="Zhao H."/>
            <person name="Xu D."/>
            <person name="Zhang Y."/>
        </authorList>
    </citation>
    <scope>NUCLEOTIDE SEQUENCE [LARGE SCALE GENOMIC DNA]</scope>
    <source>
        <strain evidence="2">cv. Yunnan</strain>
        <tissue evidence="1">Leaves</tissue>
    </source>
</reference>
<reference evidence="2" key="1">
    <citation type="journal article" date="2022" name="Mol. Ecol. Resour.">
        <title>The genomes of chicory, endive, great burdock and yacon provide insights into Asteraceae palaeo-polyploidization history and plant inulin production.</title>
        <authorList>
            <person name="Fan W."/>
            <person name="Wang S."/>
            <person name="Wang H."/>
            <person name="Wang A."/>
            <person name="Jiang F."/>
            <person name="Liu H."/>
            <person name="Zhao H."/>
            <person name="Xu D."/>
            <person name="Zhang Y."/>
        </authorList>
    </citation>
    <scope>NUCLEOTIDE SEQUENCE [LARGE SCALE GENOMIC DNA]</scope>
    <source>
        <strain evidence="2">cv. Yunnan</strain>
    </source>
</reference>
<protein>
    <submittedName>
        <fullName evidence="1">Uncharacterized protein</fullName>
    </submittedName>
</protein>
<sequence length="73" mass="8340">MGPIEPYNTKGNTPVLDIGKLQKIKSGKIQIVPGIKKIQMEFESMSLRYGKQICNVVICEGVEERRWRYGGER</sequence>
<name>A0ACB9IR69_9ASTR</name>
<proteinExistence type="predicted"/>
<comment type="caution">
    <text evidence="1">The sequence shown here is derived from an EMBL/GenBank/DDBJ whole genome shotgun (WGS) entry which is preliminary data.</text>
</comment>
<evidence type="ECO:0000313" key="2">
    <source>
        <dbReference type="Proteomes" id="UP001056120"/>
    </source>
</evidence>
<gene>
    <name evidence="1" type="ORF">L1987_19601</name>
</gene>
<organism evidence="1 2">
    <name type="scientific">Smallanthus sonchifolius</name>
    <dbReference type="NCBI Taxonomy" id="185202"/>
    <lineage>
        <taxon>Eukaryota</taxon>
        <taxon>Viridiplantae</taxon>
        <taxon>Streptophyta</taxon>
        <taxon>Embryophyta</taxon>
        <taxon>Tracheophyta</taxon>
        <taxon>Spermatophyta</taxon>
        <taxon>Magnoliopsida</taxon>
        <taxon>eudicotyledons</taxon>
        <taxon>Gunneridae</taxon>
        <taxon>Pentapetalae</taxon>
        <taxon>asterids</taxon>
        <taxon>campanulids</taxon>
        <taxon>Asterales</taxon>
        <taxon>Asteraceae</taxon>
        <taxon>Asteroideae</taxon>
        <taxon>Heliantheae alliance</taxon>
        <taxon>Millerieae</taxon>
        <taxon>Smallanthus</taxon>
    </lineage>
</organism>
<accession>A0ACB9IR69</accession>
<keyword evidence="2" id="KW-1185">Reference proteome</keyword>
<evidence type="ECO:0000313" key="1">
    <source>
        <dbReference type="EMBL" id="KAI3809996.1"/>
    </source>
</evidence>
<dbReference type="Proteomes" id="UP001056120">
    <property type="component" value="Linkage Group LG07"/>
</dbReference>